<evidence type="ECO:0000313" key="2">
    <source>
        <dbReference type="EMBL" id="QAU51610.1"/>
    </source>
</evidence>
<dbReference type="KEGG" id="cpeg:CPELA_01555"/>
<dbReference type="AlphaFoldDB" id="A0A410W6P2"/>
<gene>
    <name evidence="2" type="ORF">CPELA_01555</name>
</gene>
<keyword evidence="1" id="KW-0812">Transmembrane</keyword>
<dbReference type="Proteomes" id="UP000288929">
    <property type="component" value="Chromosome"/>
</dbReference>
<feature type="transmembrane region" description="Helical" evidence="1">
    <location>
        <begin position="36"/>
        <end position="58"/>
    </location>
</feature>
<dbReference type="EMBL" id="CP035299">
    <property type="protein sequence ID" value="QAU51610.1"/>
    <property type="molecule type" value="Genomic_DNA"/>
</dbReference>
<reference evidence="2 3" key="1">
    <citation type="submission" date="2019-01" db="EMBL/GenBank/DDBJ databases">
        <authorList>
            <person name="Ruckert C."/>
            <person name="Busche T."/>
            <person name="Kalinowski J."/>
        </authorList>
    </citation>
    <scope>NUCLEOTIDE SEQUENCE [LARGE SCALE GENOMIC DNA]</scope>
    <source>
        <strain evidence="2 3">136/3</strain>
    </source>
</reference>
<evidence type="ECO:0000313" key="3">
    <source>
        <dbReference type="Proteomes" id="UP000288929"/>
    </source>
</evidence>
<accession>A0A410W6P2</accession>
<keyword evidence="3" id="KW-1185">Reference proteome</keyword>
<sequence length="71" mass="8023">MRFCTLQRQKRPSSVISNTPAQGVTRATHLQWRESFSIFIFVTYIISLLAVLLAAVVAKRVLWATYPQAGN</sequence>
<keyword evidence="1" id="KW-0472">Membrane</keyword>
<protein>
    <submittedName>
        <fullName evidence="2">Uncharacterized protein</fullName>
    </submittedName>
</protein>
<keyword evidence="1" id="KW-1133">Transmembrane helix</keyword>
<name>A0A410W6P2_9CORY</name>
<evidence type="ECO:0000256" key="1">
    <source>
        <dbReference type="SAM" id="Phobius"/>
    </source>
</evidence>
<proteinExistence type="predicted"/>
<organism evidence="2 3">
    <name type="scientific">Corynebacterium pelargi</name>
    <dbReference type="NCBI Taxonomy" id="1471400"/>
    <lineage>
        <taxon>Bacteria</taxon>
        <taxon>Bacillati</taxon>
        <taxon>Actinomycetota</taxon>
        <taxon>Actinomycetes</taxon>
        <taxon>Mycobacteriales</taxon>
        <taxon>Corynebacteriaceae</taxon>
        <taxon>Corynebacterium</taxon>
    </lineage>
</organism>